<sequence length="101" mass="11271">MQVAIGLYRLSSTAEEKTVAELFALGRPTVNMIYKEFCAAVLDNLEDEQVRAVSPSNMPQHTRESPRLLGFRKASEHWTGCHLAASTTQVDAMDYCNYKGC</sequence>
<name>A0A9J6GGL1_HAELO</name>
<protein>
    <submittedName>
        <fullName evidence="1">Uncharacterized protein</fullName>
    </submittedName>
</protein>
<dbReference type="Proteomes" id="UP000821853">
    <property type="component" value="Chromosome 4"/>
</dbReference>
<evidence type="ECO:0000313" key="1">
    <source>
        <dbReference type="EMBL" id="KAH9374517.1"/>
    </source>
</evidence>
<dbReference type="EMBL" id="JABSTR010000006">
    <property type="protein sequence ID" value="KAH9374517.1"/>
    <property type="molecule type" value="Genomic_DNA"/>
</dbReference>
<evidence type="ECO:0000313" key="2">
    <source>
        <dbReference type="Proteomes" id="UP000821853"/>
    </source>
</evidence>
<gene>
    <name evidence="1" type="ORF">HPB48_015801</name>
</gene>
<dbReference type="VEuPathDB" id="VectorBase:HLOH_064881"/>
<organism evidence="1 2">
    <name type="scientific">Haemaphysalis longicornis</name>
    <name type="common">Bush tick</name>
    <dbReference type="NCBI Taxonomy" id="44386"/>
    <lineage>
        <taxon>Eukaryota</taxon>
        <taxon>Metazoa</taxon>
        <taxon>Ecdysozoa</taxon>
        <taxon>Arthropoda</taxon>
        <taxon>Chelicerata</taxon>
        <taxon>Arachnida</taxon>
        <taxon>Acari</taxon>
        <taxon>Parasitiformes</taxon>
        <taxon>Ixodida</taxon>
        <taxon>Ixodoidea</taxon>
        <taxon>Ixodidae</taxon>
        <taxon>Haemaphysalinae</taxon>
        <taxon>Haemaphysalis</taxon>
    </lineage>
</organism>
<accession>A0A9J6GGL1</accession>
<dbReference type="OrthoDB" id="1681765at2759"/>
<proteinExistence type="predicted"/>
<comment type="caution">
    <text evidence="1">The sequence shown here is derived from an EMBL/GenBank/DDBJ whole genome shotgun (WGS) entry which is preliminary data.</text>
</comment>
<dbReference type="AlphaFoldDB" id="A0A9J6GGL1"/>
<keyword evidence="2" id="KW-1185">Reference proteome</keyword>
<reference evidence="1 2" key="1">
    <citation type="journal article" date="2020" name="Cell">
        <title>Large-Scale Comparative Analyses of Tick Genomes Elucidate Their Genetic Diversity and Vector Capacities.</title>
        <authorList>
            <consortium name="Tick Genome and Microbiome Consortium (TIGMIC)"/>
            <person name="Jia N."/>
            <person name="Wang J."/>
            <person name="Shi W."/>
            <person name="Du L."/>
            <person name="Sun Y."/>
            <person name="Zhan W."/>
            <person name="Jiang J.F."/>
            <person name="Wang Q."/>
            <person name="Zhang B."/>
            <person name="Ji P."/>
            <person name="Bell-Sakyi L."/>
            <person name="Cui X.M."/>
            <person name="Yuan T.T."/>
            <person name="Jiang B.G."/>
            <person name="Yang W.F."/>
            <person name="Lam T.T."/>
            <person name="Chang Q.C."/>
            <person name="Ding S.J."/>
            <person name="Wang X.J."/>
            <person name="Zhu J.G."/>
            <person name="Ruan X.D."/>
            <person name="Zhao L."/>
            <person name="Wei J.T."/>
            <person name="Ye R.Z."/>
            <person name="Que T.C."/>
            <person name="Du C.H."/>
            <person name="Zhou Y.H."/>
            <person name="Cheng J.X."/>
            <person name="Dai P.F."/>
            <person name="Guo W.B."/>
            <person name="Han X.H."/>
            <person name="Huang E.J."/>
            <person name="Li L.F."/>
            <person name="Wei W."/>
            <person name="Gao Y.C."/>
            <person name="Liu J.Z."/>
            <person name="Shao H.Z."/>
            <person name="Wang X."/>
            <person name="Wang C.C."/>
            <person name="Yang T.C."/>
            <person name="Huo Q.B."/>
            <person name="Li W."/>
            <person name="Chen H.Y."/>
            <person name="Chen S.E."/>
            <person name="Zhou L.G."/>
            <person name="Ni X.B."/>
            <person name="Tian J.H."/>
            <person name="Sheng Y."/>
            <person name="Liu T."/>
            <person name="Pan Y.S."/>
            <person name="Xia L.Y."/>
            <person name="Li J."/>
            <person name="Zhao F."/>
            <person name="Cao W.C."/>
        </authorList>
    </citation>
    <scope>NUCLEOTIDE SEQUENCE [LARGE SCALE GENOMIC DNA]</scope>
    <source>
        <strain evidence="1">HaeL-2018</strain>
    </source>
</reference>